<reference evidence="16" key="1">
    <citation type="journal article" date="2017" name="Science">
        <title>Giant viruses with an expanded complement of translation system components.</title>
        <authorList>
            <person name="Schulz F."/>
            <person name="Yutin N."/>
            <person name="Ivanova N.N."/>
            <person name="Ortega D.R."/>
            <person name="Lee T.K."/>
            <person name="Vierheilig J."/>
            <person name="Daims H."/>
            <person name="Horn M."/>
            <person name="Wagner M."/>
            <person name="Jensen G.J."/>
            <person name="Kyrpides N.C."/>
            <person name="Koonin E.V."/>
            <person name="Woyke T."/>
        </authorList>
    </citation>
    <scope>NUCLEOTIDE SEQUENCE</scope>
    <source>
        <strain evidence="16">CTV1</strain>
    </source>
</reference>
<feature type="active site" description="Proton acceptor" evidence="12">
    <location>
        <position position="83"/>
    </location>
</feature>
<keyword evidence="7 14" id="KW-0547">Nucleotide-binding</keyword>
<dbReference type="GO" id="GO:0046872">
    <property type="term" value="F:metal ion binding"/>
    <property type="evidence" value="ECO:0007669"/>
    <property type="project" value="UniProtKB-KW"/>
</dbReference>
<organism evidence="16">
    <name type="scientific">Catovirus CTV1</name>
    <dbReference type="NCBI Taxonomy" id="1977631"/>
    <lineage>
        <taxon>Viruses</taxon>
        <taxon>Varidnaviria</taxon>
        <taxon>Bamfordvirae</taxon>
        <taxon>Nucleocytoviricota</taxon>
        <taxon>Megaviricetes</taxon>
        <taxon>Imitervirales</taxon>
        <taxon>Mimiviridae</taxon>
        <taxon>Klosneuvirinae</taxon>
        <taxon>Catovirus</taxon>
    </lineage>
</organism>
<dbReference type="Gene3D" id="3.30.60.20">
    <property type="match status" value="1"/>
</dbReference>
<dbReference type="SUPFAM" id="SSF52540">
    <property type="entry name" value="P-loop containing nucleoside triphosphate hydrolases"/>
    <property type="match status" value="1"/>
</dbReference>
<dbReference type="GO" id="GO:0004797">
    <property type="term" value="F:thymidine kinase activity"/>
    <property type="evidence" value="ECO:0007669"/>
    <property type="project" value="UniProtKB-EC"/>
</dbReference>
<comment type="similarity">
    <text evidence="1 15">Belongs to the thymidine kinase family.</text>
</comment>
<dbReference type="GO" id="GO:0046104">
    <property type="term" value="P:thymidine metabolic process"/>
    <property type="evidence" value="ECO:0007669"/>
    <property type="project" value="TreeGrafter"/>
</dbReference>
<evidence type="ECO:0000256" key="2">
    <source>
        <dbReference type="ARBA" id="ARBA00012118"/>
    </source>
</evidence>
<dbReference type="PROSITE" id="PS00603">
    <property type="entry name" value="TK_CELLULAR_TYPE"/>
    <property type="match status" value="1"/>
</dbReference>
<accession>A0A1V0SAS5</accession>
<dbReference type="InterPro" id="IPR001267">
    <property type="entry name" value="Thymidine_kinase"/>
</dbReference>
<evidence type="ECO:0000256" key="10">
    <source>
        <dbReference type="ARBA" id="ARBA00022840"/>
    </source>
</evidence>
<evidence type="ECO:0000256" key="6">
    <source>
        <dbReference type="ARBA" id="ARBA00022723"/>
    </source>
</evidence>
<dbReference type="Pfam" id="PF00265">
    <property type="entry name" value="TK"/>
    <property type="match status" value="1"/>
</dbReference>
<evidence type="ECO:0000256" key="13">
    <source>
        <dbReference type="PIRSR" id="PIRSR035805-2"/>
    </source>
</evidence>
<keyword evidence="10 14" id="KW-0067">ATP-binding</keyword>
<dbReference type="EC" id="2.7.1.21" evidence="2 14"/>
<evidence type="ECO:0000313" key="16">
    <source>
        <dbReference type="EMBL" id="ARF08791.1"/>
    </source>
</evidence>
<name>A0A1V0SAS5_9VIRU</name>
<dbReference type="SUPFAM" id="SSF57716">
    <property type="entry name" value="Glucocorticoid receptor-like (DNA-binding domain)"/>
    <property type="match status" value="1"/>
</dbReference>
<gene>
    <name evidence="16" type="ORF">Catovirus_1_841</name>
</gene>
<dbReference type="InterPro" id="IPR020633">
    <property type="entry name" value="Thymidine_kinase_CS"/>
</dbReference>
<evidence type="ECO:0000256" key="5">
    <source>
        <dbReference type="ARBA" id="ARBA00022679"/>
    </source>
</evidence>
<feature type="binding site" evidence="13">
    <location>
        <position position="168"/>
    </location>
    <ligand>
        <name>substrate</name>
    </ligand>
</feature>
<keyword evidence="6" id="KW-0479">Metal-binding</keyword>
<evidence type="ECO:0000256" key="3">
    <source>
        <dbReference type="ARBA" id="ARBA00020079"/>
    </source>
</evidence>
<feature type="binding site" evidence="13">
    <location>
        <begin position="161"/>
        <end position="164"/>
    </location>
    <ligand>
        <name>substrate</name>
    </ligand>
</feature>
<dbReference type="GO" id="GO:0005524">
    <property type="term" value="F:ATP binding"/>
    <property type="evidence" value="ECO:0007669"/>
    <property type="project" value="UniProtKB-KW"/>
</dbReference>
<keyword evidence="9" id="KW-0862">Zinc</keyword>
<dbReference type="GO" id="GO:0071897">
    <property type="term" value="P:DNA biosynthetic process"/>
    <property type="evidence" value="ECO:0007669"/>
    <property type="project" value="UniProtKB-KW"/>
</dbReference>
<evidence type="ECO:0000256" key="8">
    <source>
        <dbReference type="ARBA" id="ARBA00022777"/>
    </source>
</evidence>
<keyword evidence="8 14" id="KW-0418">Kinase</keyword>
<evidence type="ECO:0000256" key="7">
    <source>
        <dbReference type="ARBA" id="ARBA00022741"/>
    </source>
</evidence>
<evidence type="ECO:0000256" key="4">
    <source>
        <dbReference type="ARBA" id="ARBA00022634"/>
    </source>
</evidence>
<dbReference type="Gene3D" id="3.40.50.300">
    <property type="entry name" value="P-loop containing nucleotide triphosphate hydrolases"/>
    <property type="match status" value="1"/>
</dbReference>
<dbReference type="PANTHER" id="PTHR11441:SF0">
    <property type="entry name" value="THYMIDINE KINASE, CYTOSOLIC"/>
    <property type="match status" value="1"/>
</dbReference>
<evidence type="ECO:0000256" key="12">
    <source>
        <dbReference type="PIRSR" id="PIRSR035805-1"/>
    </source>
</evidence>
<dbReference type="EMBL" id="KY684083">
    <property type="protein sequence ID" value="ARF08791.1"/>
    <property type="molecule type" value="Genomic_DNA"/>
</dbReference>
<dbReference type="FunFam" id="3.40.50.300:FF:000948">
    <property type="entry name" value="Thymidine kinase"/>
    <property type="match status" value="1"/>
</dbReference>
<sequence>MSIRTYIGCMFSGKTSEIQREYTRWKNIGKNVIIINYTDDNRYGNDNFVYSHDNNKVPCVKAKKLLELSSEEVGRNDVIIINEGQFFEDLIEFCKIWCEKHNKNIVVCGLDGDFLRRPFGQMNDLISLSDEVIKLKAFCKKCNDGTQALFSKRTTSDTQSVVIGTDMYMPVCRKHYID</sequence>
<dbReference type="PIRSF" id="PIRSF035805">
    <property type="entry name" value="TK_cell"/>
    <property type="match status" value="1"/>
</dbReference>
<proteinExistence type="inferred from homology"/>
<evidence type="ECO:0000256" key="14">
    <source>
        <dbReference type="RuleBase" id="RU000544"/>
    </source>
</evidence>
<comment type="catalytic activity">
    <reaction evidence="11 14">
        <text>thymidine + ATP = dTMP + ADP + H(+)</text>
        <dbReference type="Rhea" id="RHEA:19129"/>
        <dbReference type="ChEBI" id="CHEBI:15378"/>
        <dbReference type="ChEBI" id="CHEBI:17748"/>
        <dbReference type="ChEBI" id="CHEBI:30616"/>
        <dbReference type="ChEBI" id="CHEBI:63528"/>
        <dbReference type="ChEBI" id="CHEBI:456216"/>
        <dbReference type="EC" id="2.7.1.21"/>
    </reaction>
</comment>
<evidence type="ECO:0000256" key="11">
    <source>
        <dbReference type="ARBA" id="ARBA00048254"/>
    </source>
</evidence>
<keyword evidence="5 14" id="KW-0808">Transferase</keyword>
<protein>
    <recommendedName>
        <fullName evidence="3 14">Thymidine kinase</fullName>
        <ecNumber evidence="2 14">2.7.1.21</ecNumber>
    </recommendedName>
</protein>
<keyword evidence="4 14" id="KW-0237">DNA synthesis</keyword>
<evidence type="ECO:0000256" key="15">
    <source>
        <dbReference type="RuleBase" id="RU004165"/>
    </source>
</evidence>
<evidence type="ECO:0000256" key="1">
    <source>
        <dbReference type="ARBA" id="ARBA00007587"/>
    </source>
</evidence>
<dbReference type="InterPro" id="IPR027417">
    <property type="entry name" value="P-loop_NTPase"/>
</dbReference>
<dbReference type="PANTHER" id="PTHR11441">
    <property type="entry name" value="THYMIDINE KINASE"/>
    <property type="match status" value="1"/>
</dbReference>
<evidence type="ECO:0000256" key="9">
    <source>
        <dbReference type="ARBA" id="ARBA00022833"/>
    </source>
</evidence>